<name>A0A4R2Q0P1_9RHOB</name>
<organism evidence="1 2">
    <name type="scientific">Rhodovulum marinum</name>
    <dbReference type="NCBI Taxonomy" id="320662"/>
    <lineage>
        <taxon>Bacteria</taxon>
        <taxon>Pseudomonadati</taxon>
        <taxon>Pseudomonadota</taxon>
        <taxon>Alphaproteobacteria</taxon>
        <taxon>Rhodobacterales</taxon>
        <taxon>Paracoccaceae</taxon>
        <taxon>Rhodovulum</taxon>
    </lineage>
</organism>
<evidence type="ECO:0000313" key="2">
    <source>
        <dbReference type="Proteomes" id="UP000294835"/>
    </source>
</evidence>
<dbReference type="Proteomes" id="UP000294835">
    <property type="component" value="Unassembled WGS sequence"/>
</dbReference>
<gene>
    <name evidence="1" type="ORF">EV662_10859</name>
</gene>
<comment type="caution">
    <text evidence="1">The sequence shown here is derived from an EMBL/GenBank/DDBJ whole genome shotgun (WGS) entry which is preliminary data.</text>
</comment>
<dbReference type="RefSeq" id="WP_132463060.1">
    <property type="nucleotide sequence ID" value="NZ_SLXP01000008.1"/>
</dbReference>
<keyword evidence="2" id="KW-1185">Reference proteome</keyword>
<reference evidence="1 2" key="1">
    <citation type="submission" date="2019-03" db="EMBL/GenBank/DDBJ databases">
        <title>Genomic Encyclopedia of Type Strains, Phase IV (KMG-IV): sequencing the most valuable type-strain genomes for metagenomic binning, comparative biology and taxonomic classification.</title>
        <authorList>
            <person name="Goeker M."/>
        </authorList>
    </citation>
    <scope>NUCLEOTIDE SEQUENCE [LARGE SCALE GENOMIC DNA]</scope>
    <source>
        <strain evidence="1 2">DSM 18063</strain>
    </source>
</reference>
<accession>A0A4R2Q0P1</accession>
<dbReference type="AlphaFoldDB" id="A0A4R2Q0P1"/>
<sequence>MAGGGSTPMGKGREVPEIRSAFESALFGTKGQAGPPRRFGGAFLVQGDAGTITGVFLSGEGG</sequence>
<dbReference type="OrthoDB" id="7638956at2"/>
<proteinExistence type="predicted"/>
<protein>
    <submittedName>
        <fullName evidence="1">Uncharacterized protein</fullName>
    </submittedName>
</protein>
<dbReference type="EMBL" id="SLXP01000008">
    <property type="protein sequence ID" value="TCP40185.1"/>
    <property type="molecule type" value="Genomic_DNA"/>
</dbReference>
<evidence type="ECO:0000313" key="1">
    <source>
        <dbReference type="EMBL" id="TCP40185.1"/>
    </source>
</evidence>